<accession>A0A517ZA45</accession>
<dbReference type="AlphaFoldDB" id="A0A517ZA45"/>
<protein>
    <submittedName>
        <fullName evidence="1">Uncharacterized protein</fullName>
    </submittedName>
</protein>
<dbReference type="KEGG" id="mri:Mal4_37060"/>
<organism evidence="1 2">
    <name type="scientific">Maioricimonas rarisocia</name>
    <dbReference type="NCBI Taxonomy" id="2528026"/>
    <lineage>
        <taxon>Bacteria</taxon>
        <taxon>Pseudomonadati</taxon>
        <taxon>Planctomycetota</taxon>
        <taxon>Planctomycetia</taxon>
        <taxon>Planctomycetales</taxon>
        <taxon>Planctomycetaceae</taxon>
        <taxon>Maioricimonas</taxon>
    </lineage>
</organism>
<evidence type="ECO:0000313" key="1">
    <source>
        <dbReference type="EMBL" id="QDU39364.1"/>
    </source>
</evidence>
<proteinExistence type="predicted"/>
<name>A0A517ZA45_9PLAN</name>
<dbReference type="EMBL" id="CP036275">
    <property type="protein sequence ID" value="QDU39364.1"/>
    <property type="molecule type" value="Genomic_DNA"/>
</dbReference>
<sequence>MTDEDSSLSEAPILTLVGRSGSPVTREAEQIVRRQRRCWNLWIASPDEFPFAADDRRAQTDLILFAVDHPDDIGIDVDAAWADAPLTRWLICRADWCDSTGRTRDRWPQSAHVPVSALAARLELEFDVLQNRRTPAAITADRNEVFAFGHPATPASPLQGVTVAWDGPDPTLGESVLAACRAAGAQVATSSVSNADVLLFDGDPWTATRQDALGRLTASVDAPAVVVQFGYLRLHQRAEALALGACAAIEKLVPEQELFDAILSVANGD</sequence>
<dbReference type="Proteomes" id="UP000320496">
    <property type="component" value="Chromosome"/>
</dbReference>
<gene>
    <name evidence="1" type="ORF">Mal4_37060</name>
</gene>
<keyword evidence="2" id="KW-1185">Reference proteome</keyword>
<reference evidence="1 2" key="1">
    <citation type="submission" date="2019-02" db="EMBL/GenBank/DDBJ databases">
        <title>Deep-cultivation of Planctomycetes and their phenomic and genomic characterization uncovers novel biology.</title>
        <authorList>
            <person name="Wiegand S."/>
            <person name="Jogler M."/>
            <person name="Boedeker C."/>
            <person name="Pinto D."/>
            <person name="Vollmers J."/>
            <person name="Rivas-Marin E."/>
            <person name="Kohn T."/>
            <person name="Peeters S.H."/>
            <person name="Heuer A."/>
            <person name="Rast P."/>
            <person name="Oberbeckmann S."/>
            <person name="Bunk B."/>
            <person name="Jeske O."/>
            <person name="Meyerdierks A."/>
            <person name="Storesund J.E."/>
            <person name="Kallscheuer N."/>
            <person name="Luecker S."/>
            <person name="Lage O.M."/>
            <person name="Pohl T."/>
            <person name="Merkel B.J."/>
            <person name="Hornburger P."/>
            <person name="Mueller R.-W."/>
            <person name="Bruemmer F."/>
            <person name="Labrenz M."/>
            <person name="Spormann A.M."/>
            <person name="Op den Camp H."/>
            <person name="Overmann J."/>
            <person name="Amann R."/>
            <person name="Jetten M.S.M."/>
            <person name="Mascher T."/>
            <person name="Medema M.H."/>
            <person name="Devos D.P."/>
            <person name="Kaster A.-K."/>
            <person name="Ovreas L."/>
            <person name="Rohde M."/>
            <person name="Galperin M.Y."/>
            <person name="Jogler C."/>
        </authorList>
    </citation>
    <scope>NUCLEOTIDE SEQUENCE [LARGE SCALE GENOMIC DNA]</scope>
    <source>
        <strain evidence="1 2">Mal4</strain>
    </source>
</reference>
<evidence type="ECO:0000313" key="2">
    <source>
        <dbReference type="Proteomes" id="UP000320496"/>
    </source>
</evidence>